<sequence>MRNVGEHETSVNPRMRTSHLSFTCDVKWDAGEVEPQVSLCASQAAHLIRY</sequence>
<reference evidence="1" key="2">
    <citation type="submission" date="2020-11" db="EMBL/GenBank/DDBJ databases">
        <authorList>
            <person name="McCartney M.A."/>
            <person name="Auch B."/>
            <person name="Kono T."/>
            <person name="Mallez S."/>
            <person name="Becker A."/>
            <person name="Gohl D.M."/>
            <person name="Silverstein K.A.T."/>
            <person name="Koren S."/>
            <person name="Bechman K.B."/>
            <person name="Herman A."/>
            <person name="Abrahante J.E."/>
            <person name="Garbe J."/>
        </authorList>
    </citation>
    <scope>NUCLEOTIDE SEQUENCE</scope>
    <source>
        <strain evidence="1">Duluth1</strain>
        <tissue evidence="1">Whole animal</tissue>
    </source>
</reference>
<comment type="caution">
    <text evidence="1">The sequence shown here is derived from an EMBL/GenBank/DDBJ whole genome shotgun (WGS) entry which is preliminary data.</text>
</comment>
<evidence type="ECO:0000313" key="2">
    <source>
        <dbReference type="Proteomes" id="UP000828390"/>
    </source>
</evidence>
<accession>A0A9D4DTE5</accession>
<keyword evidence="2" id="KW-1185">Reference proteome</keyword>
<dbReference type="EMBL" id="JAIWYP010000010">
    <property type="protein sequence ID" value="KAH3755309.1"/>
    <property type="molecule type" value="Genomic_DNA"/>
</dbReference>
<proteinExistence type="predicted"/>
<protein>
    <submittedName>
        <fullName evidence="1">Uncharacterized protein</fullName>
    </submittedName>
</protein>
<dbReference type="Proteomes" id="UP000828390">
    <property type="component" value="Unassembled WGS sequence"/>
</dbReference>
<name>A0A9D4DTE5_DREPO</name>
<organism evidence="1 2">
    <name type="scientific">Dreissena polymorpha</name>
    <name type="common">Zebra mussel</name>
    <name type="synonym">Mytilus polymorpha</name>
    <dbReference type="NCBI Taxonomy" id="45954"/>
    <lineage>
        <taxon>Eukaryota</taxon>
        <taxon>Metazoa</taxon>
        <taxon>Spiralia</taxon>
        <taxon>Lophotrochozoa</taxon>
        <taxon>Mollusca</taxon>
        <taxon>Bivalvia</taxon>
        <taxon>Autobranchia</taxon>
        <taxon>Heteroconchia</taxon>
        <taxon>Euheterodonta</taxon>
        <taxon>Imparidentia</taxon>
        <taxon>Neoheterodontei</taxon>
        <taxon>Myida</taxon>
        <taxon>Dreissenoidea</taxon>
        <taxon>Dreissenidae</taxon>
        <taxon>Dreissena</taxon>
    </lineage>
</organism>
<reference evidence="1" key="1">
    <citation type="journal article" date="2019" name="bioRxiv">
        <title>The Genome of the Zebra Mussel, Dreissena polymorpha: A Resource for Invasive Species Research.</title>
        <authorList>
            <person name="McCartney M.A."/>
            <person name="Auch B."/>
            <person name="Kono T."/>
            <person name="Mallez S."/>
            <person name="Zhang Y."/>
            <person name="Obille A."/>
            <person name="Becker A."/>
            <person name="Abrahante J.E."/>
            <person name="Garbe J."/>
            <person name="Badalamenti J.P."/>
            <person name="Herman A."/>
            <person name="Mangelson H."/>
            <person name="Liachko I."/>
            <person name="Sullivan S."/>
            <person name="Sone E.D."/>
            <person name="Koren S."/>
            <person name="Silverstein K.A.T."/>
            <person name="Beckman K.B."/>
            <person name="Gohl D.M."/>
        </authorList>
    </citation>
    <scope>NUCLEOTIDE SEQUENCE</scope>
    <source>
        <strain evidence="1">Duluth1</strain>
        <tissue evidence="1">Whole animal</tissue>
    </source>
</reference>
<evidence type="ECO:0000313" key="1">
    <source>
        <dbReference type="EMBL" id="KAH3755309.1"/>
    </source>
</evidence>
<dbReference type="AlphaFoldDB" id="A0A9D4DTE5"/>
<gene>
    <name evidence="1" type="ORF">DPMN_190000</name>
</gene>